<gene>
    <name evidence="2" type="ORF">I316_06026</name>
</gene>
<feature type="region of interest" description="Disordered" evidence="1">
    <location>
        <begin position="266"/>
        <end position="286"/>
    </location>
</feature>
<dbReference type="AlphaFoldDB" id="A0A1B9GMX6"/>
<protein>
    <submittedName>
        <fullName evidence="2">Uncharacterized protein</fullName>
    </submittedName>
</protein>
<feature type="compositionally biased region" description="Polar residues" evidence="1">
    <location>
        <begin position="93"/>
        <end position="137"/>
    </location>
</feature>
<organism evidence="2 3">
    <name type="scientific">Kwoniella heveanensis BCC8398</name>
    <dbReference type="NCBI Taxonomy" id="1296120"/>
    <lineage>
        <taxon>Eukaryota</taxon>
        <taxon>Fungi</taxon>
        <taxon>Dikarya</taxon>
        <taxon>Basidiomycota</taxon>
        <taxon>Agaricomycotina</taxon>
        <taxon>Tremellomycetes</taxon>
        <taxon>Tremellales</taxon>
        <taxon>Cryptococcaceae</taxon>
        <taxon>Kwoniella</taxon>
    </lineage>
</organism>
<feature type="region of interest" description="Disordered" evidence="1">
    <location>
        <begin position="1"/>
        <end position="137"/>
    </location>
</feature>
<evidence type="ECO:0000313" key="3">
    <source>
        <dbReference type="Proteomes" id="UP000092666"/>
    </source>
</evidence>
<name>A0A1B9GMX6_9TREE</name>
<dbReference type="EMBL" id="KI669509">
    <property type="protein sequence ID" value="OCF32357.1"/>
    <property type="molecule type" value="Genomic_DNA"/>
</dbReference>
<evidence type="ECO:0000256" key="1">
    <source>
        <dbReference type="SAM" id="MobiDB-lite"/>
    </source>
</evidence>
<dbReference type="Proteomes" id="UP000092666">
    <property type="component" value="Unassembled WGS sequence"/>
</dbReference>
<feature type="compositionally biased region" description="Polar residues" evidence="1">
    <location>
        <begin position="439"/>
        <end position="456"/>
    </location>
</feature>
<evidence type="ECO:0000313" key="2">
    <source>
        <dbReference type="EMBL" id="OCF32357.1"/>
    </source>
</evidence>
<proteinExistence type="predicted"/>
<reference evidence="3" key="2">
    <citation type="submission" date="2013-12" db="EMBL/GenBank/DDBJ databases">
        <title>Evolution of pathogenesis and genome organization in the Tremellales.</title>
        <authorList>
            <person name="Cuomo C."/>
            <person name="Litvintseva A."/>
            <person name="Heitman J."/>
            <person name="Chen Y."/>
            <person name="Sun S."/>
            <person name="Springer D."/>
            <person name="Dromer F."/>
            <person name="Young S."/>
            <person name="Zeng Q."/>
            <person name="Chapman S."/>
            <person name="Gujja S."/>
            <person name="Saif S."/>
            <person name="Birren B."/>
        </authorList>
    </citation>
    <scope>NUCLEOTIDE SEQUENCE [LARGE SCALE GENOMIC DNA]</scope>
    <source>
        <strain evidence="3">BCC8398</strain>
    </source>
</reference>
<keyword evidence="3" id="KW-1185">Reference proteome</keyword>
<feature type="region of interest" description="Disordered" evidence="1">
    <location>
        <begin position="300"/>
        <end position="340"/>
    </location>
</feature>
<accession>A0A1B9GMX6</accession>
<feature type="compositionally biased region" description="Polar residues" evidence="1">
    <location>
        <begin position="11"/>
        <end position="36"/>
    </location>
</feature>
<feature type="region of interest" description="Disordered" evidence="1">
    <location>
        <begin position="438"/>
        <end position="514"/>
    </location>
</feature>
<sequence>MIPPGRVHQAVSRSSQRAAQGIHTTNEGISTTNKTFASRIPGRAERRPPPPPSADASRVDDPHQFIPDQYGTQYAQTPRDLDTKIYLARRNSDQSSQTDPTSPVSPDQNMSASWHSSDSATRMTGSAYSLGTSHSNSSQATLAGRLSTQNLLAISNETGWTIPEARQAVLSAASREVGPDTWGLLKAEIRGDRAPIILNPAQSNWSLPIQSGLLSPVDTVHEEPEPQPTVAFEAAHLRTAESRRKGFFGSSKADWAKVKQRLNSFQKSFRSKRQSEGTPSPAGPYAAHLSEAYHSKPEYKVTLDRSGSEASAAVTRQGSSASAGGPRRMRSGRRRPVSIPSRVVSLQSLAPSTVPRAISEENYSEVFSGDDTPSEYHANWNPDRNRHRRISFNTTENPDDADDVKRHKRMLREWEGRQTSPAGTMLGIGEGTMPRPSMPTRTMTAPNSPVSGSQSVPLLDIPRPRRYQRDSNSGTVLPSEPSIPELTDPSAASRSHDAVTATTESKGKGRADWI</sequence>
<reference evidence="2 3" key="1">
    <citation type="submission" date="2013-07" db="EMBL/GenBank/DDBJ databases">
        <title>The Genome Sequence of Cryptococcus heveanensis BCC8398.</title>
        <authorList>
            <consortium name="The Broad Institute Genome Sequencing Platform"/>
            <person name="Cuomo C."/>
            <person name="Litvintseva A."/>
            <person name="Chen Y."/>
            <person name="Heitman J."/>
            <person name="Sun S."/>
            <person name="Springer D."/>
            <person name="Dromer F."/>
            <person name="Young S.K."/>
            <person name="Zeng Q."/>
            <person name="Gargeya S."/>
            <person name="Fitzgerald M."/>
            <person name="Abouelleil A."/>
            <person name="Alvarado L."/>
            <person name="Berlin A.M."/>
            <person name="Chapman S.B."/>
            <person name="Dewar J."/>
            <person name="Goldberg J."/>
            <person name="Griggs A."/>
            <person name="Gujja S."/>
            <person name="Hansen M."/>
            <person name="Howarth C."/>
            <person name="Imamovic A."/>
            <person name="Larimer J."/>
            <person name="McCowan C."/>
            <person name="Murphy C."/>
            <person name="Pearson M."/>
            <person name="Priest M."/>
            <person name="Roberts A."/>
            <person name="Saif S."/>
            <person name="Shea T."/>
            <person name="Sykes S."/>
            <person name="Wortman J."/>
            <person name="Nusbaum C."/>
            <person name="Birren B."/>
        </authorList>
    </citation>
    <scope>NUCLEOTIDE SEQUENCE [LARGE SCALE GENOMIC DNA]</scope>
    <source>
        <strain evidence="2 3">BCC8398</strain>
    </source>
</reference>
<feature type="compositionally biased region" description="Basic and acidic residues" evidence="1">
    <location>
        <begin position="505"/>
        <end position="514"/>
    </location>
</feature>
<feature type="compositionally biased region" description="Basic residues" evidence="1">
    <location>
        <begin position="327"/>
        <end position="336"/>
    </location>
</feature>